<dbReference type="EMBL" id="CAJOBJ010337781">
    <property type="protein sequence ID" value="CAF5191142.1"/>
    <property type="molecule type" value="Genomic_DNA"/>
</dbReference>
<proteinExistence type="predicted"/>
<comment type="caution">
    <text evidence="2">The sequence shown here is derived from an EMBL/GenBank/DDBJ whole genome shotgun (WGS) entry which is preliminary data.</text>
</comment>
<sequence length="105" mass="12576">MGDLQKQLYNKYLQIQNIDPDAGFNTAKLFADYQYLMKIWTHPWLLRPHFIDRWKKIQRKNDNELDKIDPFFDDIFAGLSDDDMAIEEEQSKNQTPQHKRSATKT</sequence>
<dbReference type="AlphaFoldDB" id="A0A8S3HYD4"/>
<evidence type="ECO:0000256" key="1">
    <source>
        <dbReference type="SAM" id="MobiDB-lite"/>
    </source>
</evidence>
<name>A0A8S3HYD4_9BILA</name>
<protein>
    <submittedName>
        <fullName evidence="2">Uncharacterized protein</fullName>
    </submittedName>
</protein>
<gene>
    <name evidence="2" type="ORF">GIL414_LOCUS73055</name>
</gene>
<accession>A0A8S3HYD4</accession>
<dbReference type="Proteomes" id="UP000681720">
    <property type="component" value="Unassembled WGS sequence"/>
</dbReference>
<organism evidence="2 3">
    <name type="scientific">Rotaria magnacalcarata</name>
    <dbReference type="NCBI Taxonomy" id="392030"/>
    <lineage>
        <taxon>Eukaryota</taxon>
        <taxon>Metazoa</taxon>
        <taxon>Spiralia</taxon>
        <taxon>Gnathifera</taxon>
        <taxon>Rotifera</taxon>
        <taxon>Eurotatoria</taxon>
        <taxon>Bdelloidea</taxon>
        <taxon>Philodinida</taxon>
        <taxon>Philodinidae</taxon>
        <taxon>Rotaria</taxon>
    </lineage>
</organism>
<reference evidence="2" key="1">
    <citation type="submission" date="2021-02" db="EMBL/GenBank/DDBJ databases">
        <authorList>
            <person name="Nowell W R."/>
        </authorList>
    </citation>
    <scope>NUCLEOTIDE SEQUENCE</scope>
</reference>
<feature type="region of interest" description="Disordered" evidence="1">
    <location>
        <begin position="85"/>
        <end position="105"/>
    </location>
</feature>
<evidence type="ECO:0000313" key="2">
    <source>
        <dbReference type="EMBL" id="CAF5191142.1"/>
    </source>
</evidence>
<evidence type="ECO:0000313" key="3">
    <source>
        <dbReference type="Proteomes" id="UP000681720"/>
    </source>
</evidence>
<feature type="non-terminal residue" evidence="2">
    <location>
        <position position="1"/>
    </location>
</feature>